<evidence type="ECO:0000313" key="2">
    <source>
        <dbReference type="Proteomes" id="UP000790709"/>
    </source>
</evidence>
<organism evidence="1 2">
    <name type="scientific">Leucogyrophana mollusca</name>
    <dbReference type="NCBI Taxonomy" id="85980"/>
    <lineage>
        <taxon>Eukaryota</taxon>
        <taxon>Fungi</taxon>
        <taxon>Dikarya</taxon>
        <taxon>Basidiomycota</taxon>
        <taxon>Agaricomycotina</taxon>
        <taxon>Agaricomycetes</taxon>
        <taxon>Agaricomycetidae</taxon>
        <taxon>Boletales</taxon>
        <taxon>Boletales incertae sedis</taxon>
        <taxon>Leucogyrophana</taxon>
    </lineage>
</organism>
<keyword evidence="2" id="KW-1185">Reference proteome</keyword>
<protein>
    <submittedName>
        <fullName evidence="1">Uncharacterized protein</fullName>
    </submittedName>
</protein>
<dbReference type="EMBL" id="MU266670">
    <property type="protein sequence ID" value="KAH7919337.1"/>
    <property type="molecule type" value="Genomic_DNA"/>
</dbReference>
<name>A0ACB8B3N2_9AGAM</name>
<proteinExistence type="predicted"/>
<sequence length="128" mass="14135">MHHGTYSRSPSGPPSKLDCHPARCSRTEPCILPRATSTVVSKNQHYSLCHQARSTKKFRSLGPQGFCDAVIAYGLPSTVCDLDISTQSNVPLSLQNRIRSNGPGHHICLHQTRWPPLASQVHISRSIR</sequence>
<reference evidence="1" key="1">
    <citation type="journal article" date="2021" name="New Phytol.">
        <title>Evolutionary innovations through gain and loss of genes in the ectomycorrhizal Boletales.</title>
        <authorList>
            <person name="Wu G."/>
            <person name="Miyauchi S."/>
            <person name="Morin E."/>
            <person name="Kuo A."/>
            <person name="Drula E."/>
            <person name="Varga T."/>
            <person name="Kohler A."/>
            <person name="Feng B."/>
            <person name="Cao Y."/>
            <person name="Lipzen A."/>
            <person name="Daum C."/>
            <person name="Hundley H."/>
            <person name="Pangilinan J."/>
            <person name="Johnson J."/>
            <person name="Barry K."/>
            <person name="LaButti K."/>
            <person name="Ng V."/>
            <person name="Ahrendt S."/>
            <person name="Min B."/>
            <person name="Choi I.G."/>
            <person name="Park H."/>
            <person name="Plett J.M."/>
            <person name="Magnuson J."/>
            <person name="Spatafora J.W."/>
            <person name="Nagy L.G."/>
            <person name="Henrissat B."/>
            <person name="Grigoriev I.V."/>
            <person name="Yang Z.L."/>
            <person name="Xu J."/>
            <person name="Martin F.M."/>
        </authorList>
    </citation>
    <scope>NUCLEOTIDE SEQUENCE</scope>
    <source>
        <strain evidence="1">KUC20120723A-06</strain>
    </source>
</reference>
<gene>
    <name evidence="1" type="ORF">BV22DRAFT_866436</name>
</gene>
<dbReference type="Proteomes" id="UP000790709">
    <property type="component" value="Unassembled WGS sequence"/>
</dbReference>
<evidence type="ECO:0000313" key="1">
    <source>
        <dbReference type="EMBL" id="KAH7919337.1"/>
    </source>
</evidence>
<comment type="caution">
    <text evidence="1">The sequence shown here is derived from an EMBL/GenBank/DDBJ whole genome shotgun (WGS) entry which is preliminary data.</text>
</comment>
<accession>A0ACB8B3N2</accession>